<evidence type="ECO:0000313" key="1">
    <source>
        <dbReference type="EMBL" id="MBD2686387.1"/>
    </source>
</evidence>
<dbReference type="SUPFAM" id="SSF143847">
    <property type="entry name" value="XisI-like"/>
    <property type="match status" value="1"/>
</dbReference>
<protein>
    <submittedName>
        <fullName evidence="1">XisI protein</fullName>
    </submittedName>
</protein>
<organism evidence="1 2">
    <name type="scientific">Aphanizomenon flos-aquae FACHB-1249</name>
    <dbReference type="NCBI Taxonomy" id="2692889"/>
    <lineage>
        <taxon>Bacteria</taxon>
        <taxon>Bacillati</taxon>
        <taxon>Cyanobacteriota</taxon>
        <taxon>Cyanophyceae</taxon>
        <taxon>Nostocales</taxon>
        <taxon>Aphanizomenonaceae</taxon>
        <taxon>Aphanizomenon</taxon>
    </lineage>
</organism>
<accession>A0ABR8ISR1</accession>
<evidence type="ECO:0000313" key="2">
    <source>
        <dbReference type="Proteomes" id="UP000660270"/>
    </source>
</evidence>
<gene>
    <name evidence="1" type="ORF">H6G43_14430</name>
</gene>
<reference evidence="1 2" key="1">
    <citation type="journal article" date="2020" name="ISME J.">
        <title>Comparative genomics reveals insights into cyanobacterial evolution and habitat adaptation.</title>
        <authorList>
            <person name="Chen M.Y."/>
            <person name="Teng W.K."/>
            <person name="Zhao L."/>
            <person name="Hu C.X."/>
            <person name="Zhou Y.K."/>
            <person name="Han B.P."/>
            <person name="Song L.R."/>
            <person name="Shu W.S."/>
        </authorList>
    </citation>
    <scope>NUCLEOTIDE SEQUENCE [LARGE SCALE GENOMIC DNA]</scope>
    <source>
        <strain evidence="1 2">FACHB-1249</strain>
    </source>
</reference>
<sequence length="42" mass="4689">MLLESLGLKVWIQRDFTEEGVASELVDLGVPKTDMVLGFKSH</sequence>
<keyword evidence="2" id="KW-1185">Reference proteome</keyword>
<dbReference type="Gene3D" id="3.30.310.110">
    <property type="entry name" value="XisI-like"/>
    <property type="match status" value="1"/>
</dbReference>
<dbReference type="EMBL" id="JACJTM010000031">
    <property type="protein sequence ID" value="MBD2686387.1"/>
    <property type="molecule type" value="Genomic_DNA"/>
</dbReference>
<dbReference type="Proteomes" id="UP000660270">
    <property type="component" value="Unassembled WGS sequence"/>
</dbReference>
<proteinExistence type="predicted"/>
<dbReference type="InterPro" id="IPR014968">
    <property type="entry name" value="XisI"/>
</dbReference>
<dbReference type="Pfam" id="PF08869">
    <property type="entry name" value="XisI"/>
    <property type="match status" value="1"/>
</dbReference>
<dbReference type="InterPro" id="IPR035943">
    <property type="entry name" value="XisI-like_sf"/>
</dbReference>
<comment type="caution">
    <text evidence="1">The sequence shown here is derived from an EMBL/GenBank/DDBJ whole genome shotgun (WGS) entry which is preliminary data.</text>
</comment>
<name>A0ABR8ISR1_APHFL</name>